<evidence type="ECO:0000313" key="3">
    <source>
        <dbReference type="Proteomes" id="UP000712281"/>
    </source>
</evidence>
<proteinExistence type="predicted"/>
<gene>
    <name evidence="2" type="ORF">F2Q68_00016162</name>
</gene>
<organism evidence="2 3">
    <name type="scientific">Brassica cretica</name>
    <name type="common">Mustard</name>
    <dbReference type="NCBI Taxonomy" id="69181"/>
    <lineage>
        <taxon>Eukaryota</taxon>
        <taxon>Viridiplantae</taxon>
        <taxon>Streptophyta</taxon>
        <taxon>Embryophyta</taxon>
        <taxon>Tracheophyta</taxon>
        <taxon>Spermatophyta</taxon>
        <taxon>Magnoliopsida</taxon>
        <taxon>eudicotyledons</taxon>
        <taxon>Gunneridae</taxon>
        <taxon>Pentapetalae</taxon>
        <taxon>rosids</taxon>
        <taxon>malvids</taxon>
        <taxon>Brassicales</taxon>
        <taxon>Brassicaceae</taxon>
        <taxon>Brassiceae</taxon>
        <taxon>Brassica</taxon>
    </lineage>
</organism>
<reference evidence="2" key="1">
    <citation type="submission" date="2019-12" db="EMBL/GenBank/DDBJ databases">
        <title>Genome sequencing and annotation of Brassica cretica.</title>
        <authorList>
            <person name="Studholme D.J."/>
            <person name="Sarris P.F."/>
        </authorList>
    </citation>
    <scope>NUCLEOTIDE SEQUENCE</scope>
    <source>
        <strain evidence="2">PFS-001/15</strain>
        <tissue evidence="2">Leaf</tissue>
    </source>
</reference>
<comment type="caution">
    <text evidence="2">The sequence shown here is derived from an EMBL/GenBank/DDBJ whole genome shotgun (WGS) entry which is preliminary data.</text>
</comment>
<name>A0A8S9HHW3_BRACR</name>
<sequence length="89" mass="10015">MTPTEATVSCNAVRILTYKEFAAKHPYPSNPDNVIIARRNATSIDRQQDDDIDRQPPAPIDRRAPITYRPLLKSFNAELMPSYLVVGVC</sequence>
<accession>A0A8S9HHW3</accession>
<evidence type="ECO:0000256" key="1">
    <source>
        <dbReference type="SAM" id="MobiDB-lite"/>
    </source>
</evidence>
<dbReference type="AlphaFoldDB" id="A0A8S9HHW3"/>
<dbReference type="Proteomes" id="UP000712281">
    <property type="component" value="Unassembled WGS sequence"/>
</dbReference>
<dbReference type="EMBL" id="QGKW02001940">
    <property type="protein sequence ID" value="KAF2557583.1"/>
    <property type="molecule type" value="Genomic_DNA"/>
</dbReference>
<feature type="region of interest" description="Disordered" evidence="1">
    <location>
        <begin position="39"/>
        <end position="62"/>
    </location>
</feature>
<protein>
    <submittedName>
        <fullName evidence="2">Uncharacterized protein</fullName>
    </submittedName>
</protein>
<evidence type="ECO:0000313" key="2">
    <source>
        <dbReference type="EMBL" id="KAF2557583.1"/>
    </source>
</evidence>